<dbReference type="Pfam" id="PF00106">
    <property type="entry name" value="adh_short"/>
    <property type="match status" value="1"/>
</dbReference>
<dbReference type="Gene3D" id="3.40.50.720">
    <property type="entry name" value="NAD(P)-binding Rossmann-like Domain"/>
    <property type="match status" value="1"/>
</dbReference>
<dbReference type="AlphaFoldDB" id="A0A291MXW9"/>
<dbReference type="PRINTS" id="PR00080">
    <property type="entry name" value="SDRFAMILY"/>
</dbReference>
<dbReference type="InterPro" id="IPR051911">
    <property type="entry name" value="SDR_oxidoreductase"/>
</dbReference>
<comment type="similarity">
    <text evidence="1 3">Belongs to the short-chain dehydrogenases/reductases (SDR) family.</text>
</comment>
<dbReference type="GO" id="GO:0016491">
    <property type="term" value="F:oxidoreductase activity"/>
    <property type="evidence" value="ECO:0007669"/>
    <property type="project" value="UniProtKB-KW"/>
</dbReference>
<accession>A0A291MXW9</accession>
<dbReference type="PRINTS" id="PR00081">
    <property type="entry name" value="GDHRDH"/>
</dbReference>
<dbReference type="GeneID" id="57776749"/>
<dbReference type="InterPro" id="IPR057326">
    <property type="entry name" value="KR_dom"/>
</dbReference>
<evidence type="ECO:0000313" key="5">
    <source>
        <dbReference type="EMBL" id="ATI79936.1"/>
    </source>
</evidence>
<reference evidence="5 6" key="1">
    <citation type="submission" date="2017-10" db="EMBL/GenBank/DDBJ databases">
        <title>Sphingobium yanoikuyae S72.</title>
        <authorList>
            <person name="Sanchez E."/>
            <person name="Bustos P."/>
            <person name="Mendoza P."/>
            <person name="Guo X."/>
            <person name="Mendoza A."/>
        </authorList>
    </citation>
    <scope>NUCLEOTIDE SEQUENCE [LARGE SCALE GENOMIC DNA]</scope>
    <source>
        <strain evidence="5 6">S72</strain>
    </source>
</reference>
<protein>
    <submittedName>
        <fullName evidence="5">Short-chain dehydrogenase/reductase</fullName>
    </submittedName>
</protein>
<dbReference type="PANTHER" id="PTHR43976:SF16">
    <property type="entry name" value="SHORT-CHAIN DEHYDROGENASE_REDUCTASE FAMILY PROTEIN"/>
    <property type="match status" value="1"/>
</dbReference>
<dbReference type="PANTHER" id="PTHR43976">
    <property type="entry name" value="SHORT CHAIN DEHYDROGENASE"/>
    <property type="match status" value="1"/>
</dbReference>
<proteinExistence type="inferred from homology"/>
<evidence type="ECO:0000256" key="2">
    <source>
        <dbReference type="ARBA" id="ARBA00023002"/>
    </source>
</evidence>
<dbReference type="SUPFAM" id="SSF51735">
    <property type="entry name" value="NAD(P)-binding Rossmann-fold domains"/>
    <property type="match status" value="1"/>
</dbReference>
<dbReference type="InterPro" id="IPR036291">
    <property type="entry name" value="NAD(P)-bd_dom_sf"/>
</dbReference>
<dbReference type="InterPro" id="IPR002347">
    <property type="entry name" value="SDR_fam"/>
</dbReference>
<gene>
    <name evidence="5" type="ORF">A6768_07865</name>
</gene>
<dbReference type="Proteomes" id="UP000219422">
    <property type="component" value="Chromosome"/>
</dbReference>
<dbReference type="SMART" id="SM00822">
    <property type="entry name" value="PKS_KR"/>
    <property type="match status" value="1"/>
</dbReference>
<dbReference type="KEGG" id="sya:A6768_07865"/>
<evidence type="ECO:0000256" key="1">
    <source>
        <dbReference type="ARBA" id="ARBA00006484"/>
    </source>
</evidence>
<evidence type="ECO:0000313" key="6">
    <source>
        <dbReference type="Proteomes" id="UP000219422"/>
    </source>
</evidence>
<feature type="domain" description="Ketoreductase" evidence="4">
    <location>
        <begin position="3"/>
        <end position="184"/>
    </location>
</feature>
<name>A0A291MXW9_SPHYA</name>
<evidence type="ECO:0000256" key="3">
    <source>
        <dbReference type="RuleBase" id="RU000363"/>
    </source>
</evidence>
<organism evidence="5 6">
    <name type="scientific">Sphingobium yanoikuyae</name>
    <name type="common">Sphingomonas yanoikuyae</name>
    <dbReference type="NCBI Taxonomy" id="13690"/>
    <lineage>
        <taxon>Bacteria</taxon>
        <taxon>Pseudomonadati</taxon>
        <taxon>Pseudomonadota</taxon>
        <taxon>Alphaproteobacteria</taxon>
        <taxon>Sphingomonadales</taxon>
        <taxon>Sphingomonadaceae</taxon>
        <taxon>Sphingobium</taxon>
    </lineage>
</organism>
<dbReference type="EMBL" id="CP023741">
    <property type="protein sequence ID" value="ATI79936.1"/>
    <property type="molecule type" value="Genomic_DNA"/>
</dbReference>
<dbReference type="CDD" id="cd05374">
    <property type="entry name" value="17beta-HSD-like_SDR_c"/>
    <property type="match status" value="1"/>
</dbReference>
<evidence type="ECO:0000259" key="4">
    <source>
        <dbReference type="SMART" id="SM00822"/>
    </source>
</evidence>
<keyword evidence="2" id="KW-0560">Oxidoreductase</keyword>
<dbReference type="RefSeq" id="WP_097383188.1">
    <property type="nucleotide sequence ID" value="NZ_CP023741.1"/>
</dbReference>
<sequence>MNKVWFVTGASRGLGRCIVEAALDDGDRVVATARTPDQLEDLVERWGNQILALPLDVTCSDQARATVKEAAAHFGRIDVVVNNAGKADLAAIEDSDETAFRAQVETVFFGLVNVTKAALPVLREQGSGHFVQISSAGDRMATPGLAAYQSAKWAVTGFSSTLAAEIEPLGLKVSILEPGTMRTDMPGGSSMQINDISEPYLPTVGAVAKQLRGSFKTAPNDPARVARLIVEIAHMDRPPVRLLIGEDALEYGQAAAAAVVDGDERWKELSRSINS</sequence>